<keyword evidence="3" id="KW-1185">Reference proteome</keyword>
<proteinExistence type="predicted"/>
<dbReference type="EMBL" id="KQ978344">
    <property type="protein sequence ID" value="KYM94913.1"/>
    <property type="molecule type" value="Genomic_DNA"/>
</dbReference>
<organism evidence="2 3">
    <name type="scientific">Cyphomyrmex costatus</name>
    <dbReference type="NCBI Taxonomy" id="456900"/>
    <lineage>
        <taxon>Eukaryota</taxon>
        <taxon>Metazoa</taxon>
        <taxon>Ecdysozoa</taxon>
        <taxon>Arthropoda</taxon>
        <taxon>Hexapoda</taxon>
        <taxon>Insecta</taxon>
        <taxon>Pterygota</taxon>
        <taxon>Neoptera</taxon>
        <taxon>Endopterygota</taxon>
        <taxon>Hymenoptera</taxon>
        <taxon>Apocrita</taxon>
        <taxon>Aculeata</taxon>
        <taxon>Formicoidea</taxon>
        <taxon>Formicidae</taxon>
        <taxon>Myrmicinae</taxon>
        <taxon>Cyphomyrmex</taxon>
    </lineage>
</organism>
<sequence>LKEPRFCESGKPFLSVVTDFGRIVRSRREQERAVLRRTTIVTPQNHAPAISERKYFSDQSFKIPHKEESILIVRRLVSLLAAMGSAATYLAYLDPLAHRFKPKLFPSDYCSTTNPCQ</sequence>
<feature type="transmembrane region" description="Helical" evidence="1">
    <location>
        <begin position="72"/>
        <end position="92"/>
    </location>
</feature>
<accession>A0A195C410</accession>
<evidence type="ECO:0000313" key="2">
    <source>
        <dbReference type="EMBL" id="KYM94913.1"/>
    </source>
</evidence>
<feature type="non-terminal residue" evidence="2">
    <location>
        <position position="1"/>
    </location>
</feature>
<keyword evidence="1" id="KW-1133">Transmembrane helix</keyword>
<dbReference type="AlphaFoldDB" id="A0A195C410"/>
<name>A0A195C410_9HYME</name>
<protein>
    <submittedName>
        <fullName evidence="2">Uncharacterized protein</fullName>
    </submittedName>
</protein>
<keyword evidence="1" id="KW-0472">Membrane</keyword>
<gene>
    <name evidence="2" type="ORF">ALC62_14508</name>
</gene>
<reference evidence="2 3" key="1">
    <citation type="submission" date="2016-03" db="EMBL/GenBank/DDBJ databases">
        <title>Cyphomyrmex costatus WGS genome.</title>
        <authorList>
            <person name="Nygaard S."/>
            <person name="Hu H."/>
            <person name="Boomsma J."/>
            <person name="Zhang G."/>
        </authorList>
    </citation>
    <scope>NUCLEOTIDE SEQUENCE [LARGE SCALE GENOMIC DNA]</scope>
    <source>
        <strain evidence="2">MS0001</strain>
        <tissue evidence="2">Whole body</tissue>
    </source>
</reference>
<dbReference type="Proteomes" id="UP000078542">
    <property type="component" value="Unassembled WGS sequence"/>
</dbReference>
<evidence type="ECO:0000256" key="1">
    <source>
        <dbReference type="SAM" id="Phobius"/>
    </source>
</evidence>
<evidence type="ECO:0000313" key="3">
    <source>
        <dbReference type="Proteomes" id="UP000078542"/>
    </source>
</evidence>
<keyword evidence="1" id="KW-0812">Transmembrane</keyword>